<gene>
    <name evidence="8" type="ORF">FFU37_04990</name>
</gene>
<dbReference type="Gene3D" id="3.40.50.2300">
    <property type="match status" value="1"/>
</dbReference>
<dbReference type="PANTHER" id="PTHR48111:SF67">
    <property type="entry name" value="TRANSCRIPTIONAL REGULATORY PROTEIN TCTD"/>
    <property type="match status" value="1"/>
</dbReference>
<feature type="domain" description="Response regulatory" evidence="6">
    <location>
        <begin position="2"/>
        <end position="116"/>
    </location>
</feature>
<evidence type="ECO:0000313" key="9">
    <source>
        <dbReference type="Proteomes" id="UP000310065"/>
    </source>
</evidence>
<dbReference type="GO" id="GO:0000976">
    <property type="term" value="F:transcription cis-regulatory region binding"/>
    <property type="evidence" value="ECO:0007669"/>
    <property type="project" value="TreeGrafter"/>
</dbReference>
<evidence type="ECO:0000256" key="4">
    <source>
        <dbReference type="PROSITE-ProRule" id="PRU00169"/>
    </source>
</evidence>
<feature type="domain" description="OmpR/PhoB-type" evidence="7">
    <location>
        <begin position="124"/>
        <end position="220"/>
    </location>
</feature>
<dbReference type="Pfam" id="PF00486">
    <property type="entry name" value="Trans_reg_C"/>
    <property type="match status" value="1"/>
</dbReference>
<dbReference type="AlphaFoldDB" id="A0A4P9IZR3"/>
<organism evidence="8 9">
    <name type="scientific">Pseudoalteromonas distincta</name>
    <dbReference type="NCBI Taxonomy" id="77608"/>
    <lineage>
        <taxon>Bacteria</taxon>
        <taxon>Pseudomonadati</taxon>
        <taxon>Pseudomonadota</taxon>
        <taxon>Gammaproteobacteria</taxon>
        <taxon>Alteromonadales</taxon>
        <taxon>Pseudoalteromonadaceae</taxon>
        <taxon>Pseudoalteromonas</taxon>
    </lineage>
</organism>
<dbReference type="Proteomes" id="UP000310065">
    <property type="component" value="Chromosome L1"/>
</dbReference>
<proteinExistence type="predicted"/>
<name>A0A4P9IZR3_9GAMM</name>
<feature type="modified residue" description="4-aspartylphosphate" evidence="4">
    <location>
        <position position="51"/>
    </location>
</feature>
<dbReference type="Pfam" id="PF00072">
    <property type="entry name" value="Response_reg"/>
    <property type="match status" value="1"/>
</dbReference>
<keyword evidence="2 5" id="KW-0238">DNA-binding</keyword>
<sequence>MRILAVEDDEVLGEAICQRFTKMGQGIDLVTSGDVANSLLKRHEYDLILLDLNLPNLNGEQILKKLRARSSNTPVLILTARAEVENRIELLDLGADDYLTKPFDFGELEARCRALLRRNQGLGKDVISYGNLDFDRKSCTVTIAKELVDLKQREFRLLEIFLTHQGKVLNKDELLDHLYSFDDSPSPNAIETYVARLRKKLVNSSVDIKTLRGLGYLLAECNE</sequence>
<dbReference type="GO" id="GO:0006355">
    <property type="term" value="P:regulation of DNA-templated transcription"/>
    <property type="evidence" value="ECO:0007669"/>
    <property type="project" value="InterPro"/>
</dbReference>
<dbReference type="GO" id="GO:0005829">
    <property type="term" value="C:cytosol"/>
    <property type="evidence" value="ECO:0007669"/>
    <property type="project" value="TreeGrafter"/>
</dbReference>
<evidence type="ECO:0000256" key="5">
    <source>
        <dbReference type="PROSITE-ProRule" id="PRU01091"/>
    </source>
</evidence>
<dbReference type="InterPro" id="IPR001867">
    <property type="entry name" value="OmpR/PhoB-type_DNA-bd"/>
</dbReference>
<evidence type="ECO:0000256" key="3">
    <source>
        <dbReference type="ARBA" id="ARBA00023163"/>
    </source>
</evidence>
<dbReference type="InterPro" id="IPR036388">
    <property type="entry name" value="WH-like_DNA-bd_sf"/>
</dbReference>
<dbReference type="Gene3D" id="1.10.10.10">
    <property type="entry name" value="Winged helix-like DNA-binding domain superfamily/Winged helix DNA-binding domain"/>
    <property type="match status" value="1"/>
</dbReference>
<dbReference type="PROSITE" id="PS51755">
    <property type="entry name" value="OMPR_PHOB"/>
    <property type="match status" value="1"/>
</dbReference>
<dbReference type="KEGG" id="pdv:FFU37_04990"/>
<dbReference type="RefSeq" id="WP_138488864.1">
    <property type="nucleotide sequence ID" value="NZ_BAAFGY010000020.1"/>
</dbReference>
<dbReference type="PROSITE" id="PS50110">
    <property type="entry name" value="RESPONSE_REGULATORY"/>
    <property type="match status" value="1"/>
</dbReference>
<feature type="DNA-binding region" description="OmpR/PhoB-type" evidence="5">
    <location>
        <begin position="124"/>
        <end position="220"/>
    </location>
</feature>
<dbReference type="PANTHER" id="PTHR48111">
    <property type="entry name" value="REGULATOR OF RPOS"/>
    <property type="match status" value="1"/>
</dbReference>
<dbReference type="SMART" id="SM00862">
    <property type="entry name" value="Trans_reg_C"/>
    <property type="match status" value="1"/>
</dbReference>
<evidence type="ECO:0000256" key="1">
    <source>
        <dbReference type="ARBA" id="ARBA00023015"/>
    </source>
</evidence>
<evidence type="ECO:0000313" key="8">
    <source>
        <dbReference type="EMBL" id="QCU73846.1"/>
    </source>
</evidence>
<dbReference type="InterPro" id="IPR001789">
    <property type="entry name" value="Sig_transdc_resp-reg_receiver"/>
</dbReference>
<dbReference type="GO" id="GO:0000156">
    <property type="term" value="F:phosphorelay response regulator activity"/>
    <property type="evidence" value="ECO:0007669"/>
    <property type="project" value="TreeGrafter"/>
</dbReference>
<dbReference type="InterPro" id="IPR011006">
    <property type="entry name" value="CheY-like_superfamily"/>
</dbReference>
<dbReference type="Gene3D" id="6.10.250.690">
    <property type="match status" value="1"/>
</dbReference>
<evidence type="ECO:0000256" key="2">
    <source>
        <dbReference type="ARBA" id="ARBA00023125"/>
    </source>
</evidence>
<keyword evidence="4" id="KW-0597">Phosphoprotein</keyword>
<accession>A0A4P9IZR3</accession>
<dbReference type="SMART" id="SM00448">
    <property type="entry name" value="REC"/>
    <property type="match status" value="1"/>
</dbReference>
<dbReference type="InterPro" id="IPR039420">
    <property type="entry name" value="WalR-like"/>
</dbReference>
<dbReference type="CDD" id="cd00383">
    <property type="entry name" value="trans_reg_C"/>
    <property type="match status" value="1"/>
</dbReference>
<keyword evidence="3" id="KW-0804">Transcription</keyword>
<reference evidence="8 9" key="1">
    <citation type="submission" date="2019-05" db="EMBL/GenBank/DDBJ databases">
        <title>Complete genome sequence of Pseudoalteromonas sp. 16-SW-7(T) isolated from the Okhotsk Sea, Russia.</title>
        <authorList>
            <person name="Nguyen T.H."/>
            <person name="Nedashkovskaya O.I."/>
            <person name="Kim S.-G."/>
        </authorList>
    </citation>
    <scope>NUCLEOTIDE SEQUENCE [LARGE SCALE GENOMIC DNA]</scope>
    <source>
        <strain evidence="8 9">16-SW-7</strain>
    </source>
</reference>
<protein>
    <submittedName>
        <fullName evidence="8">Response regulator transcription factor</fullName>
    </submittedName>
</protein>
<keyword evidence="1" id="KW-0805">Transcription regulation</keyword>
<dbReference type="GO" id="GO:0032993">
    <property type="term" value="C:protein-DNA complex"/>
    <property type="evidence" value="ECO:0007669"/>
    <property type="project" value="TreeGrafter"/>
</dbReference>
<dbReference type="EMBL" id="CP040558">
    <property type="protein sequence ID" value="QCU73846.1"/>
    <property type="molecule type" value="Genomic_DNA"/>
</dbReference>
<evidence type="ECO:0000259" key="6">
    <source>
        <dbReference type="PROSITE" id="PS50110"/>
    </source>
</evidence>
<dbReference type="GeneID" id="88774996"/>
<evidence type="ECO:0000259" key="7">
    <source>
        <dbReference type="PROSITE" id="PS51755"/>
    </source>
</evidence>
<dbReference type="SUPFAM" id="SSF52172">
    <property type="entry name" value="CheY-like"/>
    <property type="match status" value="1"/>
</dbReference>